<feature type="compositionally biased region" description="Low complexity" evidence="3">
    <location>
        <begin position="59"/>
        <end position="85"/>
    </location>
</feature>
<evidence type="ECO:0000313" key="6">
    <source>
        <dbReference type="Proteomes" id="UP001470230"/>
    </source>
</evidence>
<gene>
    <name evidence="5" type="ORF">M9Y10_032680</name>
</gene>
<organism evidence="5 6">
    <name type="scientific">Tritrichomonas musculus</name>
    <dbReference type="NCBI Taxonomy" id="1915356"/>
    <lineage>
        <taxon>Eukaryota</taxon>
        <taxon>Metamonada</taxon>
        <taxon>Parabasalia</taxon>
        <taxon>Tritrichomonadida</taxon>
        <taxon>Tritrichomonadidae</taxon>
        <taxon>Tritrichomonas</taxon>
    </lineage>
</organism>
<proteinExistence type="predicted"/>
<dbReference type="PROSITE" id="PS50102">
    <property type="entry name" value="RRM"/>
    <property type="match status" value="1"/>
</dbReference>
<evidence type="ECO:0000313" key="5">
    <source>
        <dbReference type="EMBL" id="KAK8838644.1"/>
    </source>
</evidence>
<evidence type="ECO:0000256" key="1">
    <source>
        <dbReference type="ARBA" id="ARBA00022884"/>
    </source>
</evidence>
<evidence type="ECO:0000256" key="3">
    <source>
        <dbReference type="SAM" id="MobiDB-lite"/>
    </source>
</evidence>
<evidence type="ECO:0000256" key="2">
    <source>
        <dbReference type="PROSITE-ProRule" id="PRU00176"/>
    </source>
</evidence>
<feature type="domain" description="RRM" evidence="4">
    <location>
        <begin position="93"/>
        <end position="170"/>
    </location>
</feature>
<accession>A0ABR2GXI6</accession>
<feature type="compositionally biased region" description="Basic and acidic residues" evidence="3">
    <location>
        <begin position="32"/>
        <end position="42"/>
    </location>
</feature>
<name>A0ABR2GXI6_9EUKA</name>
<dbReference type="SUPFAM" id="SSF54928">
    <property type="entry name" value="RNA-binding domain, RBD"/>
    <property type="match status" value="1"/>
</dbReference>
<dbReference type="Gene3D" id="3.30.70.330">
    <property type="match status" value="1"/>
</dbReference>
<feature type="region of interest" description="Disordered" evidence="3">
    <location>
        <begin position="21"/>
        <end position="101"/>
    </location>
</feature>
<dbReference type="Proteomes" id="UP001470230">
    <property type="component" value="Unassembled WGS sequence"/>
</dbReference>
<keyword evidence="6" id="KW-1185">Reference proteome</keyword>
<dbReference type="InterPro" id="IPR035979">
    <property type="entry name" value="RBD_domain_sf"/>
</dbReference>
<evidence type="ECO:0000259" key="4">
    <source>
        <dbReference type="PROSITE" id="PS50102"/>
    </source>
</evidence>
<dbReference type="SMART" id="SM00360">
    <property type="entry name" value="RRM"/>
    <property type="match status" value="1"/>
</dbReference>
<dbReference type="EMBL" id="JAPFFF010000054">
    <property type="protein sequence ID" value="KAK8838644.1"/>
    <property type="molecule type" value="Genomic_DNA"/>
</dbReference>
<dbReference type="PANTHER" id="PTHR23236:SF12">
    <property type="entry name" value="EUKARYOTIC INITIATION FACTOR 4B-RELATED"/>
    <property type="match status" value="1"/>
</dbReference>
<sequence length="188" mass="21476">MDDDPEINAIKEKLFALKKMKEMKKQNQAASQKEETNEKTYTDEDILSELSSAPKNETEQTQTTTLTQNAGQTSDTTTPSAPPDTSKTKEPSYSVFVGNLSPKTKKEQLDENFSCCGAIKRSTIVSHHYTHLSKGYAYIEFEDKEGMENALKLNNTLFLGNTIEVKPKRENTIRKPFRRRTSRRFRRS</sequence>
<reference evidence="5 6" key="1">
    <citation type="submission" date="2024-04" db="EMBL/GenBank/DDBJ databases">
        <title>Tritrichomonas musculus Genome.</title>
        <authorList>
            <person name="Alves-Ferreira E."/>
            <person name="Grigg M."/>
            <person name="Lorenzi H."/>
            <person name="Galac M."/>
        </authorList>
    </citation>
    <scope>NUCLEOTIDE SEQUENCE [LARGE SCALE GENOMIC DNA]</scope>
    <source>
        <strain evidence="5 6">EAF2021</strain>
    </source>
</reference>
<comment type="caution">
    <text evidence="5">The sequence shown here is derived from an EMBL/GenBank/DDBJ whole genome shotgun (WGS) entry which is preliminary data.</text>
</comment>
<dbReference type="InterPro" id="IPR000504">
    <property type="entry name" value="RRM_dom"/>
</dbReference>
<keyword evidence="1 2" id="KW-0694">RNA-binding</keyword>
<protein>
    <recommendedName>
        <fullName evidence="4">RRM domain-containing protein</fullName>
    </recommendedName>
</protein>
<dbReference type="InterPro" id="IPR012677">
    <property type="entry name" value="Nucleotide-bd_a/b_plait_sf"/>
</dbReference>
<dbReference type="Pfam" id="PF00076">
    <property type="entry name" value="RRM_1"/>
    <property type="match status" value="1"/>
</dbReference>
<dbReference type="PANTHER" id="PTHR23236">
    <property type="entry name" value="EUKARYOTIC TRANSLATION INITIATION FACTOR 4B/4H"/>
    <property type="match status" value="1"/>
</dbReference>